<dbReference type="Gene3D" id="1.10.357.10">
    <property type="entry name" value="Tetracycline Repressor, domain 2"/>
    <property type="match status" value="1"/>
</dbReference>
<dbReference type="PROSITE" id="PS50977">
    <property type="entry name" value="HTH_TETR_2"/>
    <property type="match status" value="1"/>
</dbReference>
<dbReference type="PANTHER" id="PTHR43479">
    <property type="entry name" value="ACREF/ENVCD OPERON REPRESSOR-RELATED"/>
    <property type="match status" value="1"/>
</dbReference>
<dbReference type="PRINTS" id="PR00455">
    <property type="entry name" value="HTHTETR"/>
</dbReference>
<dbReference type="Pfam" id="PF00440">
    <property type="entry name" value="TetR_N"/>
    <property type="match status" value="1"/>
</dbReference>
<evidence type="ECO:0000256" key="2">
    <source>
        <dbReference type="ARBA" id="ARBA00023125"/>
    </source>
</evidence>
<evidence type="ECO:0000256" key="3">
    <source>
        <dbReference type="PROSITE-ProRule" id="PRU00335"/>
    </source>
</evidence>
<dbReference type="InterPro" id="IPR001647">
    <property type="entry name" value="HTH_TetR"/>
</dbReference>
<dbReference type="InterPro" id="IPR009057">
    <property type="entry name" value="Homeodomain-like_sf"/>
</dbReference>
<dbReference type="PANTHER" id="PTHR43479:SF22">
    <property type="entry name" value="TRANSCRIPTIONAL REGULATOR, TETR FAMILY"/>
    <property type="match status" value="1"/>
</dbReference>
<dbReference type="Proteomes" id="UP000007397">
    <property type="component" value="Chromosome"/>
</dbReference>
<evidence type="ECO:0000313" key="5">
    <source>
        <dbReference type="EMBL" id="CCG46594.1"/>
    </source>
</evidence>
<sequence>MDPKKKNIIEQSIKLFARKGFSSTSVQEIARECNISKGAFYLHFKSKDELLYELFEHYWRRMQRRVNEVSSEPLEPNEKFAQQLKITIEEVANHREFIIMQVREQVIPFNENIEQFIKKMRYHSYLFYKNHLISIYGKEAEAYAWEGSLITQSLVSNYIDLIIIDNVEFNFLEVANSIVTKVDYMMKGIMENKDIPVITEEIIEQMAPDDFGLSQLNEIIRELKEVTVSEADRDIKDTAEVLTLELERTSPRVAVVKGMASNLEKHEEYLDLASKLRAYFI</sequence>
<name>I0JR24_HALH3</name>
<keyword evidence="6" id="KW-1185">Reference proteome</keyword>
<dbReference type="eggNOG" id="COG1309">
    <property type="taxonomic scope" value="Bacteria"/>
</dbReference>
<dbReference type="EMBL" id="HE717023">
    <property type="protein sequence ID" value="CCG46594.1"/>
    <property type="molecule type" value="Genomic_DNA"/>
</dbReference>
<organism evidence="5 6">
    <name type="scientific">Halobacillus halophilus (strain ATCC 35676 / DSM 2266 / JCM 20832 / KCTC 3685 / LMG 17431 / NBRC 102448 / NCIMB 2269)</name>
    <name type="common">Sporosarcina halophila</name>
    <dbReference type="NCBI Taxonomy" id="866895"/>
    <lineage>
        <taxon>Bacteria</taxon>
        <taxon>Bacillati</taxon>
        <taxon>Bacillota</taxon>
        <taxon>Bacilli</taxon>
        <taxon>Bacillales</taxon>
        <taxon>Bacillaceae</taxon>
        <taxon>Halobacillus</taxon>
    </lineage>
</organism>
<accession>I0JR24</accession>
<dbReference type="HOGENOM" id="CLU_063824_1_1_9"/>
<proteinExistence type="predicted"/>
<keyword evidence="2 3" id="KW-0238">DNA-binding</keyword>
<gene>
    <name evidence="5" type="ordered locus">HBHAL_4252</name>
</gene>
<evidence type="ECO:0000256" key="1">
    <source>
        <dbReference type="ARBA" id="ARBA00022491"/>
    </source>
</evidence>
<dbReference type="STRING" id="866895.HBHAL_4252"/>
<evidence type="ECO:0000259" key="4">
    <source>
        <dbReference type="PROSITE" id="PS50977"/>
    </source>
</evidence>
<feature type="DNA-binding region" description="H-T-H motif" evidence="3">
    <location>
        <begin position="25"/>
        <end position="44"/>
    </location>
</feature>
<reference evidence="5 6" key="1">
    <citation type="journal article" date="2013" name="Environ. Microbiol.">
        <title>Chloride and organic osmolytes: a hybrid strategy to cope with elevated salinities by the moderately halophilic, chloride-dependent bacterium Halobacillus halophilus.</title>
        <authorList>
            <person name="Saum S.H."/>
            <person name="Pfeiffer F."/>
            <person name="Palm P."/>
            <person name="Rampp M."/>
            <person name="Schuster S.C."/>
            <person name="Muller V."/>
            <person name="Oesterhelt D."/>
        </authorList>
    </citation>
    <scope>NUCLEOTIDE SEQUENCE [LARGE SCALE GENOMIC DNA]</scope>
    <source>
        <strain evidence="6">ATCC 35676 / DSM 2266 / JCM 20832 / KCTC 3685 / LMG 17431 / NBRC 102448 / NCIMB 2269</strain>
    </source>
</reference>
<evidence type="ECO:0000313" key="6">
    <source>
        <dbReference type="Proteomes" id="UP000007397"/>
    </source>
</evidence>
<protein>
    <submittedName>
        <fullName evidence="5">TetR family transcription regulator</fullName>
    </submittedName>
</protein>
<dbReference type="PROSITE" id="PS01081">
    <property type="entry name" value="HTH_TETR_1"/>
    <property type="match status" value="1"/>
</dbReference>
<dbReference type="AlphaFoldDB" id="I0JR24"/>
<dbReference type="KEGG" id="hhd:HBHAL_4252"/>
<feature type="domain" description="HTH tetR-type" evidence="4">
    <location>
        <begin position="2"/>
        <end position="62"/>
    </location>
</feature>
<keyword evidence="1" id="KW-0678">Repressor</keyword>
<dbReference type="SUPFAM" id="SSF46689">
    <property type="entry name" value="Homeodomain-like"/>
    <property type="match status" value="1"/>
</dbReference>
<dbReference type="InterPro" id="IPR023772">
    <property type="entry name" value="DNA-bd_HTH_TetR-type_CS"/>
</dbReference>
<dbReference type="PATRIC" id="fig|866895.3.peg.3284"/>
<dbReference type="RefSeq" id="WP_014644482.1">
    <property type="nucleotide sequence ID" value="NC_017668.1"/>
</dbReference>
<dbReference type="InterPro" id="IPR050624">
    <property type="entry name" value="HTH-type_Tx_Regulator"/>
</dbReference>
<dbReference type="GO" id="GO:0003677">
    <property type="term" value="F:DNA binding"/>
    <property type="evidence" value="ECO:0007669"/>
    <property type="project" value="UniProtKB-UniRule"/>
</dbReference>